<dbReference type="Pfam" id="PF06875">
    <property type="entry name" value="PRF"/>
    <property type="match status" value="1"/>
</dbReference>
<evidence type="ECO:0000313" key="6">
    <source>
        <dbReference type="Proteomes" id="UP001181693"/>
    </source>
</evidence>
<sequence length="187" mass="20701">MELITVDHLAGLLSLAQENDGKKTMLQSLQLVSLAKTDAETLVNDYLSHQGPPFSDHTFSPTLQMDGIPVLDEATLPSSPWKRLSMGLSSFLSFRGWFASVLTWQKSLNPKSKELLNLLEISRKHTLAISSNLASLLGQHDIPAPTSPYVSPSFKQKVAGYLVCKNYYDWLVQTERDLIIVVAESAV</sequence>
<evidence type="ECO:0008006" key="7">
    <source>
        <dbReference type="Google" id="ProtNLM"/>
    </source>
</evidence>
<organism evidence="5 6">
    <name type="scientific">Pyxicephalus adspersus</name>
    <name type="common">African bullfrog</name>
    <dbReference type="NCBI Taxonomy" id="30357"/>
    <lineage>
        <taxon>Eukaryota</taxon>
        <taxon>Metazoa</taxon>
        <taxon>Chordata</taxon>
        <taxon>Craniata</taxon>
        <taxon>Vertebrata</taxon>
        <taxon>Euteleostomi</taxon>
        <taxon>Amphibia</taxon>
        <taxon>Batrachia</taxon>
        <taxon>Anura</taxon>
        <taxon>Neobatrachia</taxon>
        <taxon>Ranoidea</taxon>
        <taxon>Pyxicephalidae</taxon>
        <taxon>Pyxicephalinae</taxon>
        <taxon>Pyxicephalus</taxon>
    </lineage>
</organism>
<comment type="caution">
    <text evidence="5">The sequence shown here is derived from an EMBL/GenBank/DDBJ whole genome shotgun (WGS) entry which is preliminary data.</text>
</comment>
<dbReference type="PANTHER" id="PTHR21353:SF8">
    <property type="entry name" value="CARDIOTROPHIN-2"/>
    <property type="match status" value="1"/>
</dbReference>
<protein>
    <recommendedName>
        <fullName evidence="7">Ciliary neurotrophic factor</fullName>
    </recommendedName>
</protein>
<evidence type="ECO:0000256" key="4">
    <source>
        <dbReference type="ARBA" id="ARBA00022525"/>
    </source>
</evidence>
<dbReference type="PANTHER" id="PTHR21353">
    <property type="match status" value="1"/>
</dbReference>
<evidence type="ECO:0000256" key="3">
    <source>
        <dbReference type="ARBA" id="ARBA00022514"/>
    </source>
</evidence>
<dbReference type="Proteomes" id="UP001181693">
    <property type="component" value="Unassembled WGS sequence"/>
</dbReference>
<evidence type="ECO:0000256" key="2">
    <source>
        <dbReference type="ARBA" id="ARBA00007432"/>
    </source>
</evidence>
<evidence type="ECO:0000313" key="5">
    <source>
        <dbReference type="EMBL" id="DBA19013.1"/>
    </source>
</evidence>
<keyword evidence="3" id="KW-0202">Cytokine</keyword>
<dbReference type="GO" id="GO:0005615">
    <property type="term" value="C:extracellular space"/>
    <property type="evidence" value="ECO:0007669"/>
    <property type="project" value="UniProtKB-KW"/>
</dbReference>
<accession>A0AAV3AAY1</accession>
<dbReference type="GO" id="GO:0005125">
    <property type="term" value="F:cytokine activity"/>
    <property type="evidence" value="ECO:0007669"/>
    <property type="project" value="UniProtKB-KW"/>
</dbReference>
<gene>
    <name evidence="5" type="ORF">GDO54_014898</name>
</gene>
<dbReference type="AlphaFoldDB" id="A0AAV3AAY1"/>
<name>A0AAV3AAY1_PYXAD</name>
<reference evidence="5" key="1">
    <citation type="thesis" date="2020" institute="ProQuest LLC" country="789 East Eisenhower Parkway, Ann Arbor, MI, USA">
        <title>Comparative Genomics and Chromosome Evolution.</title>
        <authorList>
            <person name="Mudd A.B."/>
        </authorList>
    </citation>
    <scope>NUCLEOTIDE SEQUENCE</scope>
    <source>
        <strain evidence="5">1538</strain>
        <tissue evidence="5">Blood</tissue>
    </source>
</reference>
<comment type="similarity">
    <text evidence="2">Belongs to the IL-6 superfamily.</text>
</comment>
<keyword evidence="4" id="KW-0964">Secreted</keyword>
<dbReference type="InterPro" id="IPR010681">
    <property type="entry name" value="PRF/CT"/>
</dbReference>
<evidence type="ECO:0000256" key="1">
    <source>
        <dbReference type="ARBA" id="ARBA00004613"/>
    </source>
</evidence>
<dbReference type="Gene3D" id="1.20.1250.10">
    <property type="match status" value="1"/>
</dbReference>
<comment type="subcellular location">
    <subcellularLocation>
        <location evidence="1">Secreted</location>
    </subcellularLocation>
</comment>
<dbReference type="GO" id="GO:0007166">
    <property type="term" value="P:cell surface receptor signaling pathway"/>
    <property type="evidence" value="ECO:0007669"/>
    <property type="project" value="TreeGrafter"/>
</dbReference>
<dbReference type="InterPro" id="IPR009079">
    <property type="entry name" value="4_helix_cytokine-like_core"/>
</dbReference>
<dbReference type="SUPFAM" id="SSF47266">
    <property type="entry name" value="4-helical cytokines"/>
    <property type="match status" value="1"/>
</dbReference>
<proteinExistence type="inferred from homology"/>
<keyword evidence="6" id="KW-1185">Reference proteome</keyword>
<dbReference type="EMBL" id="DYDO01000008">
    <property type="protein sequence ID" value="DBA19013.1"/>
    <property type="molecule type" value="Genomic_DNA"/>
</dbReference>